<dbReference type="EMBL" id="JBBKAM010000002">
    <property type="protein sequence ID" value="MEJ8641681.1"/>
    <property type="molecule type" value="Genomic_DNA"/>
</dbReference>
<feature type="region of interest" description="Disordered" evidence="1">
    <location>
        <begin position="34"/>
        <end position="61"/>
    </location>
</feature>
<proteinExistence type="predicted"/>
<accession>A0ABU8U1D2</accession>
<dbReference type="Proteomes" id="UP001382904">
    <property type="component" value="Unassembled WGS sequence"/>
</dbReference>
<reference evidence="2 3" key="1">
    <citation type="submission" date="2024-03" db="EMBL/GenBank/DDBJ databases">
        <title>Novel Streptomyces species of biotechnological and ecological value are a feature of Machair soil.</title>
        <authorList>
            <person name="Prole J.R."/>
            <person name="Goodfellow M."/>
            <person name="Allenby N."/>
            <person name="Ward A.C."/>
        </authorList>
    </citation>
    <scope>NUCLEOTIDE SEQUENCE [LARGE SCALE GENOMIC DNA]</scope>
    <source>
        <strain evidence="2 3">MS1.HAVA.3</strain>
    </source>
</reference>
<evidence type="ECO:0000256" key="1">
    <source>
        <dbReference type="SAM" id="MobiDB-lite"/>
    </source>
</evidence>
<comment type="caution">
    <text evidence="2">The sequence shown here is derived from an EMBL/GenBank/DDBJ whole genome shotgun (WGS) entry which is preliminary data.</text>
</comment>
<gene>
    <name evidence="2" type="ORF">WKI68_09785</name>
</gene>
<feature type="compositionally biased region" description="Low complexity" evidence="1">
    <location>
        <begin position="42"/>
        <end position="52"/>
    </location>
</feature>
<evidence type="ECO:0008006" key="4">
    <source>
        <dbReference type="Google" id="ProtNLM"/>
    </source>
</evidence>
<sequence length="61" mass="6336">MADLYALDLAFDLLDTTPDDVLAEVRRQLTGTDCSRRGARRGGSAACSSASSHRPTAAAGP</sequence>
<evidence type="ECO:0000313" key="3">
    <source>
        <dbReference type="Proteomes" id="UP001382904"/>
    </source>
</evidence>
<keyword evidence="3" id="KW-1185">Reference proteome</keyword>
<organism evidence="2 3">
    <name type="scientific">Streptomyces caledonius</name>
    <dbReference type="NCBI Taxonomy" id="3134107"/>
    <lineage>
        <taxon>Bacteria</taxon>
        <taxon>Bacillati</taxon>
        <taxon>Actinomycetota</taxon>
        <taxon>Actinomycetes</taxon>
        <taxon>Kitasatosporales</taxon>
        <taxon>Streptomycetaceae</taxon>
        <taxon>Streptomyces</taxon>
    </lineage>
</organism>
<evidence type="ECO:0000313" key="2">
    <source>
        <dbReference type="EMBL" id="MEJ8641681.1"/>
    </source>
</evidence>
<protein>
    <recommendedName>
        <fullName evidence="4">FXSXX-COOH protein</fullName>
    </recommendedName>
</protein>
<name>A0ABU8U1D2_9ACTN</name>